<evidence type="ECO:0000256" key="1">
    <source>
        <dbReference type="ARBA" id="ARBA00004141"/>
    </source>
</evidence>
<evidence type="ECO:0000256" key="6">
    <source>
        <dbReference type="SAM" id="Phobius"/>
    </source>
</evidence>
<evidence type="ECO:0000313" key="7">
    <source>
        <dbReference type="EMBL" id="KAG6481703.1"/>
    </source>
</evidence>
<keyword evidence="3 6" id="KW-0812">Transmembrane</keyword>
<dbReference type="GO" id="GO:0009734">
    <property type="term" value="P:auxin-activated signaling pathway"/>
    <property type="evidence" value="ECO:0007669"/>
    <property type="project" value="InterPro"/>
</dbReference>
<sequence>MRWFSIVPVFQILGIGVIFFGIWMGVHHDQCRRSLTLPVMGLGASILLISFIGFLGAWKNVVVFLWVVSFGLATSLSCHVVLDFDCDHGFHCSCVMYNTAVALSVNANHRTFSVKTLMFWFIITNSGSGHAVNGLRCGYPAVNASYYDLSYHPVSKNKDCKLAGVAQYMKMEWRIVAIFNVILFVVLSFVYFIGCCARRNVSRIHTPKIPRRR</sequence>
<keyword evidence="8" id="KW-1185">Reference proteome</keyword>
<evidence type="ECO:0000256" key="5">
    <source>
        <dbReference type="ARBA" id="ARBA00023136"/>
    </source>
</evidence>
<keyword evidence="5 6" id="KW-0472">Membrane</keyword>
<dbReference type="PANTHER" id="PTHR32191">
    <property type="entry name" value="TETRASPANIN-8-RELATED"/>
    <property type="match status" value="1"/>
</dbReference>
<organism evidence="7 8">
    <name type="scientific">Zingiber officinale</name>
    <name type="common">Ginger</name>
    <name type="synonym">Amomum zingiber</name>
    <dbReference type="NCBI Taxonomy" id="94328"/>
    <lineage>
        <taxon>Eukaryota</taxon>
        <taxon>Viridiplantae</taxon>
        <taxon>Streptophyta</taxon>
        <taxon>Embryophyta</taxon>
        <taxon>Tracheophyta</taxon>
        <taxon>Spermatophyta</taxon>
        <taxon>Magnoliopsida</taxon>
        <taxon>Liliopsida</taxon>
        <taxon>Zingiberales</taxon>
        <taxon>Zingiberaceae</taxon>
        <taxon>Zingiber</taxon>
    </lineage>
</organism>
<feature type="transmembrane region" description="Helical" evidence="6">
    <location>
        <begin position="6"/>
        <end position="23"/>
    </location>
</feature>
<proteinExistence type="inferred from homology"/>
<feature type="transmembrane region" description="Helical" evidence="6">
    <location>
        <begin position="175"/>
        <end position="194"/>
    </location>
</feature>
<comment type="caution">
    <text evidence="7">The sequence shown here is derived from an EMBL/GenBank/DDBJ whole genome shotgun (WGS) entry which is preliminary data.</text>
</comment>
<comment type="subcellular location">
    <subcellularLocation>
        <location evidence="1">Membrane</location>
        <topology evidence="1">Multi-pass membrane protein</topology>
    </subcellularLocation>
</comment>
<evidence type="ECO:0000256" key="4">
    <source>
        <dbReference type="ARBA" id="ARBA00022989"/>
    </source>
</evidence>
<protein>
    <submittedName>
        <fullName evidence="7">Uncharacterized protein</fullName>
    </submittedName>
</protein>
<evidence type="ECO:0000256" key="3">
    <source>
        <dbReference type="ARBA" id="ARBA00022692"/>
    </source>
</evidence>
<reference evidence="7 8" key="1">
    <citation type="submission" date="2020-08" db="EMBL/GenBank/DDBJ databases">
        <title>Plant Genome Project.</title>
        <authorList>
            <person name="Zhang R.-G."/>
        </authorList>
    </citation>
    <scope>NUCLEOTIDE SEQUENCE [LARGE SCALE GENOMIC DNA]</scope>
    <source>
        <tissue evidence="7">Rhizome</tissue>
    </source>
</reference>
<accession>A0A8J5F9F3</accession>
<comment type="similarity">
    <text evidence="2">Belongs to the tetraspanin (TM4SF) family.</text>
</comment>
<evidence type="ECO:0000313" key="8">
    <source>
        <dbReference type="Proteomes" id="UP000734854"/>
    </source>
</evidence>
<dbReference type="Pfam" id="PF00335">
    <property type="entry name" value="Tetraspanin"/>
    <property type="match status" value="1"/>
</dbReference>
<dbReference type="GO" id="GO:0016020">
    <property type="term" value="C:membrane"/>
    <property type="evidence" value="ECO:0007669"/>
    <property type="project" value="UniProtKB-SubCell"/>
</dbReference>
<evidence type="ECO:0000256" key="2">
    <source>
        <dbReference type="ARBA" id="ARBA00006840"/>
    </source>
</evidence>
<feature type="transmembrane region" description="Helical" evidence="6">
    <location>
        <begin position="35"/>
        <end position="57"/>
    </location>
</feature>
<dbReference type="InterPro" id="IPR044991">
    <property type="entry name" value="TET_plant"/>
</dbReference>
<dbReference type="Proteomes" id="UP000734854">
    <property type="component" value="Unassembled WGS sequence"/>
</dbReference>
<dbReference type="AlphaFoldDB" id="A0A8J5F9F3"/>
<dbReference type="InterPro" id="IPR018499">
    <property type="entry name" value="Tetraspanin/Peripherin"/>
</dbReference>
<name>A0A8J5F9F3_ZINOF</name>
<keyword evidence="4 6" id="KW-1133">Transmembrane helix</keyword>
<feature type="transmembrane region" description="Helical" evidence="6">
    <location>
        <begin position="63"/>
        <end position="82"/>
    </location>
</feature>
<dbReference type="EMBL" id="JACMSC010000016">
    <property type="protein sequence ID" value="KAG6481703.1"/>
    <property type="molecule type" value="Genomic_DNA"/>
</dbReference>
<gene>
    <name evidence="7" type="ORF">ZIOFF_058322</name>
</gene>